<dbReference type="Pfam" id="PF13646">
    <property type="entry name" value="HEAT_2"/>
    <property type="match status" value="1"/>
</dbReference>
<dbReference type="InterPro" id="IPR016024">
    <property type="entry name" value="ARM-type_fold"/>
</dbReference>
<sequence>MPTNESLVDALGSEPRRPAAFRELVRRGTQAVPDIRRGLAHSVPKVREECCRLLDQLLVPEAVDDLIAMVDDPDPGVRVAALHALSCDRCKPDADACRPDRAVIEERAIRILHDDPDPQVRTRAVELVGLWVHTDPQALAALERARDEDPSPAVRKKAGWYTPGGPVHRRTAPKPVRAPRA</sequence>
<dbReference type="EMBL" id="JALDAY010000006">
    <property type="protein sequence ID" value="MCI3273724.1"/>
    <property type="molecule type" value="Genomic_DNA"/>
</dbReference>
<keyword evidence="3" id="KW-1185">Reference proteome</keyword>
<name>A0ABS9Y917_9ACTN</name>
<feature type="region of interest" description="Disordered" evidence="1">
    <location>
        <begin position="143"/>
        <end position="181"/>
    </location>
</feature>
<dbReference type="InterPro" id="IPR004155">
    <property type="entry name" value="PBS_lyase_HEAT"/>
</dbReference>
<accession>A0ABS9Y917</accession>
<dbReference type="SUPFAM" id="SSF48371">
    <property type="entry name" value="ARM repeat"/>
    <property type="match status" value="1"/>
</dbReference>
<protein>
    <submittedName>
        <fullName evidence="2">HEAT repeat domain-containing protein</fullName>
    </submittedName>
</protein>
<dbReference type="InterPro" id="IPR011989">
    <property type="entry name" value="ARM-like"/>
</dbReference>
<evidence type="ECO:0000313" key="2">
    <source>
        <dbReference type="EMBL" id="MCI3273724.1"/>
    </source>
</evidence>
<gene>
    <name evidence="2" type="ORF">MQP27_21770</name>
</gene>
<dbReference type="SMART" id="SM00567">
    <property type="entry name" value="EZ_HEAT"/>
    <property type="match status" value="2"/>
</dbReference>
<dbReference type="Gene3D" id="1.25.10.10">
    <property type="entry name" value="Leucine-rich Repeat Variant"/>
    <property type="match status" value="1"/>
</dbReference>
<comment type="caution">
    <text evidence="2">The sequence shown here is derived from an EMBL/GenBank/DDBJ whole genome shotgun (WGS) entry which is preliminary data.</text>
</comment>
<organism evidence="2 3">
    <name type="scientific">Streptomyces cylindrosporus</name>
    <dbReference type="NCBI Taxonomy" id="2927583"/>
    <lineage>
        <taxon>Bacteria</taxon>
        <taxon>Bacillati</taxon>
        <taxon>Actinomycetota</taxon>
        <taxon>Actinomycetes</taxon>
        <taxon>Kitasatosporales</taxon>
        <taxon>Streptomycetaceae</taxon>
        <taxon>Streptomyces</taxon>
    </lineage>
</organism>
<feature type="compositionally biased region" description="Basic residues" evidence="1">
    <location>
        <begin position="167"/>
        <end position="181"/>
    </location>
</feature>
<proteinExistence type="predicted"/>
<dbReference type="RefSeq" id="WP_242766967.1">
    <property type="nucleotide sequence ID" value="NZ_JALDAY010000006.1"/>
</dbReference>
<reference evidence="2" key="1">
    <citation type="submission" date="2022-03" db="EMBL/GenBank/DDBJ databases">
        <title>Streptomyces 7R015 and 7R016 isolated from Barleria lupulina in Thailand.</title>
        <authorList>
            <person name="Kanchanasin P."/>
            <person name="Phongsopitanun W."/>
            <person name="Tanasupawat S."/>
        </authorList>
    </citation>
    <scope>NUCLEOTIDE SEQUENCE</scope>
    <source>
        <strain evidence="2">7R015</strain>
    </source>
</reference>
<dbReference type="Proteomes" id="UP001165269">
    <property type="component" value="Unassembled WGS sequence"/>
</dbReference>
<evidence type="ECO:0000256" key="1">
    <source>
        <dbReference type="SAM" id="MobiDB-lite"/>
    </source>
</evidence>
<evidence type="ECO:0000313" key="3">
    <source>
        <dbReference type="Proteomes" id="UP001165269"/>
    </source>
</evidence>